<evidence type="ECO:0000256" key="2">
    <source>
        <dbReference type="SAM" id="MobiDB-lite"/>
    </source>
</evidence>
<accession>A0A8B6F5H8</accession>
<keyword evidence="1" id="KW-0175">Coiled coil</keyword>
<feature type="compositionally biased region" description="Polar residues" evidence="2">
    <location>
        <begin position="21"/>
        <end position="37"/>
    </location>
</feature>
<keyword evidence="4" id="KW-1185">Reference proteome</keyword>
<dbReference type="AlphaFoldDB" id="A0A8B6F5H8"/>
<feature type="region of interest" description="Disordered" evidence="2">
    <location>
        <begin position="1"/>
        <end position="37"/>
    </location>
</feature>
<comment type="caution">
    <text evidence="3">The sequence shown here is derived from an EMBL/GenBank/DDBJ whole genome shotgun (WGS) entry which is preliminary data.</text>
</comment>
<gene>
    <name evidence="3" type="ORF">MGAL_10B072163</name>
</gene>
<protein>
    <submittedName>
        <fullName evidence="3">Uncharacterized protein</fullName>
    </submittedName>
</protein>
<sequence length="325" mass="37710">MVTSGETDGIQGRLKQGGQNGNKSANQTDFDWNNGRNQVSLWKGLQIHQARTKCGSGKQQQRERTVNTDETTEDHSQEAHHRAEDLLPNEATQINIKEEEGNRNKQKPAKTPSTDSRKEKIQWPPTDDRRWEIFDEDLDKILDNTITGDVQRKISSLSTIIYAVGQERFGGSNTKTREGTQGNTKHYRRQQDIQTLRTEISDVTKQYKRANEEEKEGLNELRSILRERRNNLQRAERIRKARRESGKKRAMFVANPYKFTKATLDGTKAVSVKRTKEEVEKHLSETHSDERQWEHLGNCERIENVPEPEIPMNIRDHHGKKYQML</sequence>
<feature type="region of interest" description="Disordered" evidence="2">
    <location>
        <begin position="50"/>
        <end position="126"/>
    </location>
</feature>
<name>A0A8B6F5H8_MYTGA</name>
<evidence type="ECO:0000256" key="1">
    <source>
        <dbReference type="SAM" id="Coils"/>
    </source>
</evidence>
<organism evidence="3 4">
    <name type="scientific">Mytilus galloprovincialis</name>
    <name type="common">Mediterranean mussel</name>
    <dbReference type="NCBI Taxonomy" id="29158"/>
    <lineage>
        <taxon>Eukaryota</taxon>
        <taxon>Metazoa</taxon>
        <taxon>Spiralia</taxon>
        <taxon>Lophotrochozoa</taxon>
        <taxon>Mollusca</taxon>
        <taxon>Bivalvia</taxon>
        <taxon>Autobranchia</taxon>
        <taxon>Pteriomorphia</taxon>
        <taxon>Mytilida</taxon>
        <taxon>Mytiloidea</taxon>
        <taxon>Mytilidae</taxon>
        <taxon>Mytilinae</taxon>
        <taxon>Mytilus</taxon>
    </lineage>
</organism>
<dbReference type="Proteomes" id="UP000596742">
    <property type="component" value="Unassembled WGS sequence"/>
</dbReference>
<dbReference type="OrthoDB" id="8960394at2759"/>
<feature type="compositionally biased region" description="Basic and acidic residues" evidence="2">
    <location>
        <begin position="60"/>
        <end position="85"/>
    </location>
</feature>
<proteinExistence type="predicted"/>
<feature type="coiled-coil region" evidence="1">
    <location>
        <begin position="193"/>
        <end position="238"/>
    </location>
</feature>
<reference evidence="3" key="1">
    <citation type="submission" date="2018-11" db="EMBL/GenBank/DDBJ databases">
        <authorList>
            <person name="Alioto T."/>
            <person name="Alioto T."/>
        </authorList>
    </citation>
    <scope>NUCLEOTIDE SEQUENCE</scope>
</reference>
<dbReference type="EMBL" id="UYJE01006197">
    <property type="protein sequence ID" value="VDI43858.1"/>
    <property type="molecule type" value="Genomic_DNA"/>
</dbReference>
<evidence type="ECO:0000313" key="3">
    <source>
        <dbReference type="EMBL" id="VDI43858.1"/>
    </source>
</evidence>
<feature type="compositionally biased region" description="Basic and acidic residues" evidence="2">
    <location>
        <begin position="115"/>
        <end position="126"/>
    </location>
</feature>
<evidence type="ECO:0000313" key="4">
    <source>
        <dbReference type="Proteomes" id="UP000596742"/>
    </source>
</evidence>